<dbReference type="STRING" id="47879.AXG94_18265"/>
<evidence type="ECO:0000256" key="1">
    <source>
        <dbReference type="ARBA" id="ARBA00004571"/>
    </source>
</evidence>
<comment type="similarity">
    <text evidence="8 9">Belongs to the TonB-dependent receptor family.</text>
</comment>
<keyword evidence="6 8" id="KW-0472">Membrane</keyword>
<proteinExistence type="inferred from homology"/>
<evidence type="ECO:0000256" key="5">
    <source>
        <dbReference type="ARBA" id="ARBA00023077"/>
    </source>
</evidence>
<evidence type="ECO:0000256" key="2">
    <source>
        <dbReference type="ARBA" id="ARBA00022448"/>
    </source>
</evidence>
<dbReference type="GO" id="GO:0044718">
    <property type="term" value="P:siderophore transmembrane transport"/>
    <property type="evidence" value="ECO:0007669"/>
    <property type="project" value="TreeGrafter"/>
</dbReference>
<dbReference type="GO" id="GO:0015344">
    <property type="term" value="F:siderophore uptake transmembrane transporter activity"/>
    <property type="evidence" value="ECO:0007669"/>
    <property type="project" value="TreeGrafter"/>
</dbReference>
<evidence type="ECO:0000256" key="7">
    <source>
        <dbReference type="ARBA" id="ARBA00023237"/>
    </source>
</evidence>
<dbReference type="InterPro" id="IPR039426">
    <property type="entry name" value="TonB-dep_rcpt-like"/>
</dbReference>
<evidence type="ECO:0000259" key="11">
    <source>
        <dbReference type="Pfam" id="PF07715"/>
    </source>
</evidence>
<dbReference type="GO" id="GO:0009279">
    <property type="term" value="C:cell outer membrane"/>
    <property type="evidence" value="ECO:0007669"/>
    <property type="project" value="UniProtKB-SubCell"/>
</dbReference>
<organism evidence="12 13">
    <name type="scientific">Pseudomonas corrugata</name>
    <dbReference type="NCBI Taxonomy" id="47879"/>
    <lineage>
        <taxon>Bacteria</taxon>
        <taxon>Pseudomonadati</taxon>
        <taxon>Pseudomonadota</taxon>
        <taxon>Gammaproteobacteria</taxon>
        <taxon>Pseudomonadales</taxon>
        <taxon>Pseudomonadaceae</taxon>
        <taxon>Pseudomonas</taxon>
    </lineage>
</organism>
<dbReference type="PANTHER" id="PTHR30069">
    <property type="entry name" value="TONB-DEPENDENT OUTER MEMBRANE RECEPTOR"/>
    <property type="match status" value="1"/>
</dbReference>
<sequence length="714" mass="77454">MFDGIIMSRFPAGIALGTAQASCPPNEARVRFHPAVAAVCGLLLTSHALADEHDHHESQVEELSPTVITAIAPSSPLTVVTNPKDPRQPVPASDGGDYLKTIPGFALVRNGGTNGDPVLRGMFGSRLNILTNGSTLLGACPGRMDAPTSYISPETYDQLTVIKGPQTVLWGPGASAGTILFDRKPEQFGELGTRVNASVLAGSNGRFDKVLDAAAGGSLGYVRVIGNTAHSDDYRDGNNDTVPSRYDKWNGDVTLGWTPDTDTLLELTAGKGDGEARYAGRGMDGAQFKRESLGLRFERSNLGEVLDKIEAQVYYNYADHVMDNYTLRTPSGTGMMAGPMASNVDRRTLGARIKATWRWADVQLISGLDAQTNEHRQRSSMGVDTYKELPRTKDADFHNYGVFGELTWYAADRDRLVTGARLDRASAKDYRQSIGSGMMVQPNPTADETRADTLPSGFVRYEHDLADSPTTVYAGLGHAQRFPDYWELFSPDDGPTSSLNAFDSIKPEKTTQLDFGLQYETETLEAWASGYVGQVRDYILFDYTPGMMGSTSRAENIDARIMGGELGAAYQLTERWKADATLAYAWGKNSSDGSALAQMPPLDARLGLTYSADRWSAGALWRVVAAQHRVDENRGNVVGKDYGTSSGFGVFSLNGAYRINTHWKVSSGVDNLFGKAYTEHLNLAGNAGFGYPASDPQAINEPGRTLWTKVDMSF</sequence>
<evidence type="ECO:0000256" key="8">
    <source>
        <dbReference type="PROSITE-ProRule" id="PRU01360"/>
    </source>
</evidence>
<dbReference type="PANTHER" id="PTHR30069:SF49">
    <property type="entry name" value="OUTER MEMBRANE PROTEIN C"/>
    <property type="match status" value="1"/>
</dbReference>
<evidence type="ECO:0000256" key="9">
    <source>
        <dbReference type="RuleBase" id="RU003357"/>
    </source>
</evidence>
<keyword evidence="4 8" id="KW-0812">Transmembrane</keyword>
<keyword evidence="7 8" id="KW-0998">Cell outer membrane</keyword>
<dbReference type="InterPro" id="IPR036942">
    <property type="entry name" value="Beta-barrel_TonB_sf"/>
</dbReference>
<keyword evidence="3 8" id="KW-1134">Transmembrane beta strand</keyword>
<dbReference type="PROSITE" id="PS52016">
    <property type="entry name" value="TONB_DEPENDENT_REC_3"/>
    <property type="match status" value="1"/>
</dbReference>
<dbReference type="Gene3D" id="2.170.130.10">
    <property type="entry name" value="TonB-dependent receptor, plug domain"/>
    <property type="match status" value="1"/>
</dbReference>
<dbReference type="InterPro" id="IPR000531">
    <property type="entry name" value="Beta-barrel_TonB"/>
</dbReference>
<evidence type="ECO:0000256" key="4">
    <source>
        <dbReference type="ARBA" id="ARBA00022692"/>
    </source>
</evidence>
<dbReference type="EMBL" id="RBOJ01000004">
    <property type="protein sequence ID" value="RMM55714.1"/>
    <property type="molecule type" value="Genomic_DNA"/>
</dbReference>
<dbReference type="Pfam" id="PF07715">
    <property type="entry name" value="Plug"/>
    <property type="match status" value="1"/>
</dbReference>
<dbReference type="InterPro" id="IPR037066">
    <property type="entry name" value="Plug_dom_sf"/>
</dbReference>
<evidence type="ECO:0000313" key="12">
    <source>
        <dbReference type="EMBL" id="RMM55714.1"/>
    </source>
</evidence>
<gene>
    <name evidence="12" type="ORF">ALQ77_05302</name>
</gene>
<evidence type="ECO:0008006" key="14">
    <source>
        <dbReference type="Google" id="ProtNLM"/>
    </source>
</evidence>
<dbReference type="InterPro" id="IPR012910">
    <property type="entry name" value="Plug_dom"/>
</dbReference>
<keyword evidence="13" id="KW-1185">Reference proteome</keyword>
<evidence type="ECO:0000313" key="13">
    <source>
        <dbReference type="Proteomes" id="UP000270661"/>
    </source>
</evidence>
<evidence type="ECO:0000259" key="10">
    <source>
        <dbReference type="Pfam" id="PF00593"/>
    </source>
</evidence>
<dbReference type="NCBIfam" id="TIGR01778">
    <property type="entry name" value="TonB-copper"/>
    <property type="match status" value="1"/>
</dbReference>
<reference evidence="12 13" key="1">
    <citation type="submission" date="2018-08" db="EMBL/GenBank/DDBJ databases">
        <title>Recombination of ecologically and evolutionarily significant loci maintains genetic cohesion in the Pseudomonas syringae species complex.</title>
        <authorList>
            <person name="Dillon M."/>
            <person name="Thakur S."/>
            <person name="Almeida R.N.D."/>
            <person name="Weir B.S."/>
            <person name="Guttman D.S."/>
        </authorList>
    </citation>
    <scope>NUCLEOTIDE SEQUENCE [LARGE SCALE GENOMIC DNA]</scope>
    <source>
        <strain evidence="12 13">NCPPB2445</strain>
    </source>
</reference>
<dbReference type="CDD" id="cd01347">
    <property type="entry name" value="ligand_gated_channel"/>
    <property type="match status" value="1"/>
</dbReference>
<keyword evidence="5 9" id="KW-0798">TonB box</keyword>
<accession>A0A3M3F279</accession>
<name>A0A3M3F279_9PSED</name>
<protein>
    <recommendedName>
        <fullName evidence="14">TonB-dependent copper receptor</fullName>
    </recommendedName>
</protein>
<feature type="domain" description="TonB-dependent receptor-like beta-barrel" evidence="10">
    <location>
        <begin position="232"/>
        <end position="672"/>
    </location>
</feature>
<dbReference type="SUPFAM" id="SSF56935">
    <property type="entry name" value="Porins"/>
    <property type="match status" value="1"/>
</dbReference>
<feature type="domain" description="TonB-dependent receptor plug" evidence="11">
    <location>
        <begin position="76"/>
        <end position="178"/>
    </location>
</feature>
<dbReference type="Gene3D" id="2.40.170.20">
    <property type="entry name" value="TonB-dependent receptor, beta-barrel domain"/>
    <property type="match status" value="1"/>
</dbReference>
<evidence type="ECO:0000256" key="3">
    <source>
        <dbReference type="ARBA" id="ARBA00022452"/>
    </source>
</evidence>
<comment type="subcellular location">
    <subcellularLocation>
        <location evidence="1 8">Cell outer membrane</location>
        <topology evidence="1 8">Multi-pass membrane protein</topology>
    </subcellularLocation>
</comment>
<dbReference type="Proteomes" id="UP000270661">
    <property type="component" value="Unassembled WGS sequence"/>
</dbReference>
<comment type="caution">
    <text evidence="12">The sequence shown here is derived from an EMBL/GenBank/DDBJ whole genome shotgun (WGS) entry which is preliminary data.</text>
</comment>
<evidence type="ECO:0000256" key="6">
    <source>
        <dbReference type="ARBA" id="ARBA00023136"/>
    </source>
</evidence>
<keyword evidence="2 8" id="KW-0813">Transport</keyword>
<dbReference type="InterPro" id="IPR010100">
    <property type="entry name" value="TonB-dep_Cu_rcpt"/>
</dbReference>
<dbReference type="Pfam" id="PF00593">
    <property type="entry name" value="TonB_dep_Rec_b-barrel"/>
    <property type="match status" value="1"/>
</dbReference>
<dbReference type="AlphaFoldDB" id="A0A3M3F279"/>